<keyword evidence="1" id="KW-0472">Membrane</keyword>
<feature type="transmembrane region" description="Helical" evidence="1">
    <location>
        <begin position="12"/>
        <end position="35"/>
    </location>
</feature>
<proteinExistence type="predicted"/>
<reference evidence="2" key="2">
    <citation type="journal article" date="2015" name="Fish Shellfish Immunol.">
        <title>Early steps in the European eel (Anguilla anguilla)-Vibrio vulnificus interaction in the gills: Role of the RtxA13 toxin.</title>
        <authorList>
            <person name="Callol A."/>
            <person name="Pajuelo D."/>
            <person name="Ebbesson L."/>
            <person name="Teles M."/>
            <person name="MacKenzie S."/>
            <person name="Amaro C."/>
        </authorList>
    </citation>
    <scope>NUCLEOTIDE SEQUENCE</scope>
</reference>
<sequence length="77" mass="8638">MGFIHSNSWSLSTGLICIVYKGYLGSSSLSGLYFVMRYQAVLELKDVLMAELKLNSLHMRMTVKLNVSCSTLSMIQK</sequence>
<keyword evidence="1" id="KW-1133">Transmembrane helix</keyword>
<accession>A0A0E9WY92</accession>
<name>A0A0E9WY92_ANGAN</name>
<dbReference type="AlphaFoldDB" id="A0A0E9WY92"/>
<evidence type="ECO:0000256" key="1">
    <source>
        <dbReference type="SAM" id="Phobius"/>
    </source>
</evidence>
<organism evidence="2">
    <name type="scientific">Anguilla anguilla</name>
    <name type="common">European freshwater eel</name>
    <name type="synonym">Muraena anguilla</name>
    <dbReference type="NCBI Taxonomy" id="7936"/>
    <lineage>
        <taxon>Eukaryota</taxon>
        <taxon>Metazoa</taxon>
        <taxon>Chordata</taxon>
        <taxon>Craniata</taxon>
        <taxon>Vertebrata</taxon>
        <taxon>Euteleostomi</taxon>
        <taxon>Actinopterygii</taxon>
        <taxon>Neopterygii</taxon>
        <taxon>Teleostei</taxon>
        <taxon>Anguilliformes</taxon>
        <taxon>Anguillidae</taxon>
        <taxon>Anguilla</taxon>
    </lineage>
</organism>
<dbReference type="EMBL" id="GBXM01013130">
    <property type="protein sequence ID" value="JAH95447.1"/>
    <property type="molecule type" value="Transcribed_RNA"/>
</dbReference>
<reference evidence="2" key="1">
    <citation type="submission" date="2014-11" db="EMBL/GenBank/DDBJ databases">
        <authorList>
            <person name="Amaro Gonzalez C."/>
        </authorList>
    </citation>
    <scope>NUCLEOTIDE SEQUENCE</scope>
</reference>
<keyword evidence="1" id="KW-0812">Transmembrane</keyword>
<evidence type="ECO:0000313" key="2">
    <source>
        <dbReference type="EMBL" id="JAH95447.1"/>
    </source>
</evidence>
<protein>
    <submittedName>
        <fullName evidence="2">Uncharacterized protein</fullName>
    </submittedName>
</protein>